<reference evidence="7" key="1">
    <citation type="journal article" date="2022" name="Front. Genet.">
        <title>Chromosome-Scale Assembly of the Dendrobium nobile Genome Provides Insights Into the Molecular Mechanism of the Biosynthesis of the Medicinal Active Ingredient of Dendrobium.</title>
        <authorList>
            <person name="Xu Q."/>
            <person name="Niu S.-C."/>
            <person name="Li K.-L."/>
            <person name="Zheng P.-J."/>
            <person name="Zhang X.-J."/>
            <person name="Jia Y."/>
            <person name="Liu Y."/>
            <person name="Niu Y.-X."/>
            <person name="Yu L.-H."/>
            <person name="Chen D.-F."/>
            <person name="Zhang G.-Q."/>
        </authorList>
    </citation>
    <scope>NUCLEOTIDE SEQUENCE</scope>
    <source>
        <tissue evidence="7">Leaf</tissue>
    </source>
</reference>
<comment type="caution">
    <text evidence="7">The sequence shown here is derived from an EMBL/GenBank/DDBJ whole genome shotgun (WGS) entry which is preliminary data.</text>
</comment>
<accession>A0A8T3B1R6</accession>
<protein>
    <recommendedName>
        <fullName evidence="6">Disease resistance N-terminal domain-containing protein</fullName>
    </recommendedName>
</protein>
<evidence type="ECO:0000313" key="8">
    <source>
        <dbReference type="Proteomes" id="UP000829196"/>
    </source>
</evidence>
<evidence type="ECO:0000256" key="2">
    <source>
        <dbReference type="ARBA" id="ARBA00022614"/>
    </source>
</evidence>
<dbReference type="InterPro" id="IPR041118">
    <property type="entry name" value="Rx_N"/>
</dbReference>
<dbReference type="OrthoDB" id="745875at2759"/>
<proteinExistence type="inferred from homology"/>
<evidence type="ECO:0000259" key="6">
    <source>
        <dbReference type="Pfam" id="PF18052"/>
    </source>
</evidence>
<dbReference type="GO" id="GO:0006952">
    <property type="term" value="P:defense response"/>
    <property type="evidence" value="ECO:0007669"/>
    <property type="project" value="UniProtKB-KW"/>
</dbReference>
<feature type="domain" description="Disease resistance N-terminal" evidence="6">
    <location>
        <begin position="10"/>
        <end position="94"/>
    </location>
</feature>
<dbReference type="Gene3D" id="1.20.5.4130">
    <property type="match status" value="1"/>
</dbReference>
<name>A0A8T3B1R6_DENNO</name>
<evidence type="ECO:0000256" key="3">
    <source>
        <dbReference type="ARBA" id="ARBA00022737"/>
    </source>
</evidence>
<dbReference type="Pfam" id="PF18052">
    <property type="entry name" value="Rx_N"/>
    <property type="match status" value="1"/>
</dbReference>
<evidence type="ECO:0000256" key="1">
    <source>
        <dbReference type="ARBA" id="ARBA00008894"/>
    </source>
</evidence>
<keyword evidence="2" id="KW-0433">Leucine-rich repeat</keyword>
<comment type="similarity">
    <text evidence="1">Belongs to the disease resistance NB-LRR family.</text>
</comment>
<keyword evidence="3" id="KW-0677">Repeat</keyword>
<organism evidence="7 8">
    <name type="scientific">Dendrobium nobile</name>
    <name type="common">Orchid</name>
    <dbReference type="NCBI Taxonomy" id="94219"/>
    <lineage>
        <taxon>Eukaryota</taxon>
        <taxon>Viridiplantae</taxon>
        <taxon>Streptophyta</taxon>
        <taxon>Embryophyta</taxon>
        <taxon>Tracheophyta</taxon>
        <taxon>Spermatophyta</taxon>
        <taxon>Magnoliopsida</taxon>
        <taxon>Liliopsida</taxon>
        <taxon>Asparagales</taxon>
        <taxon>Orchidaceae</taxon>
        <taxon>Epidendroideae</taxon>
        <taxon>Malaxideae</taxon>
        <taxon>Dendrobiinae</taxon>
        <taxon>Dendrobium</taxon>
    </lineage>
</organism>
<evidence type="ECO:0000313" key="7">
    <source>
        <dbReference type="EMBL" id="KAI0502327.1"/>
    </source>
</evidence>
<keyword evidence="8" id="KW-1185">Reference proteome</keyword>
<sequence>MAEWFVGPIMEKIISACSDYLEEQVGWPTGMKEELERLRKNLPKIQAVVSFASQEKFSNQNTALNRWIWQLRDAIDEADDLLDELEYIKLKQQLPKNTEETKVCSAT</sequence>
<dbReference type="AlphaFoldDB" id="A0A8T3B1R6"/>
<dbReference type="Proteomes" id="UP000829196">
    <property type="component" value="Unassembled WGS sequence"/>
</dbReference>
<keyword evidence="5" id="KW-0611">Plant defense</keyword>
<dbReference type="GO" id="GO:0000166">
    <property type="term" value="F:nucleotide binding"/>
    <property type="evidence" value="ECO:0007669"/>
    <property type="project" value="UniProtKB-KW"/>
</dbReference>
<evidence type="ECO:0000256" key="5">
    <source>
        <dbReference type="ARBA" id="ARBA00022821"/>
    </source>
</evidence>
<keyword evidence="4" id="KW-0547">Nucleotide-binding</keyword>
<evidence type="ECO:0000256" key="4">
    <source>
        <dbReference type="ARBA" id="ARBA00022741"/>
    </source>
</evidence>
<dbReference type="SMR" id="A0A8T3B1R6"/>
<dbReference type="EMBL" id="JAGYWB010000012">
    <property type="protein sequence ID" value="KAI0502327.1"/>
    <property type="molecule type" value="Genomic_DNA"/>
</dbReference>
<gene>
    <name evidence="7" type="ORF">KFK09_017275</name>
</gene>